<dbReference type="InterPro" id="IPR003599">
    <property type="entry name" value="Ig_sub"/>
</dbReference>
<name>A0A4Y2US27_ARAVE</name>
<reference evidence="3 4" key="1">
    <citation type="journal article" date="2019" name="Sci. Rep.">
        <title>Orb-weaving spider Araneus ventricosus genome elucidates the spidroin gene catalogue.</title>
        <authorList>
            <person name="Kono N."/>
            <person name="Nakamura H."/>
            <person name="Ohtoshi R."/>
            <person name="Moran D.A.P."/>
            <person name="Shinohara A."/>
            <person name="Yoshida Y."/>
            <person name="Fujiwara M."/>
            <person name="Mori M."/>
            <person name="Tomita M."/>
            <person name="Arakawa K."/>
        </authorList>
    </citation>
    <scope>NUCLEOTIDE SEQUENCE [LARGE SCALE GENOMIC DNA]</scope>
</reference>
<dbReference type="InterPro" id="IPR013098">
    <property type="entry name" value="Ig_I-set"/>
</dbReference>
<dbReference type="InterPro" id="IPR013783">
    <property type="entry name" value="Ig-like_fold"/>
</dbReference>
<dbReference type="Pfam" id="PF07679">
    <property type="entry name" value="I-set"/>
    <property type="match status" value="2"/>
</dbReference>
<dbReference type="SMART" id="SM00409">
    <property type="entry name" value="IG"/>
    <property type="match status" value="2"/>
</dbReference>
<keyword evidence="4" id="KW-1185">Reference proteome</keyword>
<feature type="non-terminal residue" evidence="3">
    <location>
        <position position="247"/>
    </location>
</feature>
<dbReference type="FunFam" id="2.60.40.10:FF:000440">
    <property type="entry name" value="Bent, isoform C"/>
    <property type="match status" value="1"/>
</dbReference>
<proteinExistence type="predicted"/>
<dbReference type="InterPro" id="IPR036179">
    <property type="entry name" value="Ig-like_dom_sf"/>
</dbReference>
<comment type="caution">
    <text evidence="3">The sequence shown here is derived from an EMBL/GenBank/DDBJ whole genome shotgun (WGS) entry which is preliminary data.</text>
</comment>
<organism evidence="3 4">
    <name type="scientific">Araneus ventricosus</name>
    <name type="common">Orbweaver spider</name>
    <name type="synonym">Epeira ventricosa</name>
    <dbReference type="NCBI Taxonomy" id="182803"/>
    <lineage>
        <taxon>Eukaryota</taxon>
        <taxon>Metazoa</taxon>
        <taxon>Ecdysozoa</taxon>
        <taxon>Arthropoda</taxon>
        <taxon>Chelicerata</taxon>
        <taxon>Arachnida</taxon>
        <taxon>Araneae</taxon>
        <taxon>Araneomorphae</taxon>
        <taxon>Entelegynae</taxon>
        <taxon>Araneoidea</taxon>
        <taxon>Araneidae</taxon>
        <taxon>Araneus</taxon>
    </lineage>
</organism>
<feature type="domain" description="Immunoglobulin" evidence="2">
    <location>
        <begin position="166"/>
        <end position="247"/>
    </location>
</feature>
<dbReference type="Proteomes" id="UP000499080">
    <property type="component" value="Unassembled WGS sequence"/>
</dbReference>
<evidence type="ECO:0000256" key="1">
    <source>
        <dbReference type="SAM" id="MobiDB-lite"/>
    </source>
</evidence>
<dbReference type="PANTHER" id="PTHR47633">
    <property type="entry name" value="IMMUNOGLOBULIN"/>
    <property type="match status" value="1"/>
</dbReference>
<dbReference type="AlphaFoldDB" id="A0A4Y2US27"/>
<dbReference type="EMBL" id="BGPR01039769">
    <property type="protein sequence ID" value="GBO15805.1"/>
    <property type="molecule type" value="Genomic_DNA"/>
</dbReference>
<dbReference type="SUPFAM" id="SSF48726">
    <property type="entry name" value="Immunoglobulin"/>
    <property type="match status" value="2"/>
</dbReference>
<gene>
    <name evidence="3" type="primary">unc-22_4</name>
    <name evidence="3" type="ORF">AVEN_180508_1</name>
</gene>
<feature type="region of interest" description="Disordered" evidence="1">
    <location>
        <begin position="134"/>
        <end position="155"/>
    </location>
</feature>
<evidence type="ECO:0000313" key="3">
    <source>
        <dbReference type="EMBL" id="GBO15805.1"/>
    </source>
</evidence>
<feature type="domain" description="Immunoglobulin" evidence="2">
    <location>
        <begin position="26"/>
        <end position="112"/>
    </location>
</feature>
<dbReference type="OrthoDB" id="6512433at2759"/>
<sequence>MIDKPCTPLKAIPENEKCAPSILDFQQNYSAVEGATAYISFQVEGSPAPKFHFYKGVSEIFEGGRYKIFTDGNTNTVALCIRKSKAQDEGKYKIVAYNEVGEDSQEVGLFVSDESGMDFRAMLKKRQYAKWKEDQENPDYNLKPPEKERRPSLRETKKKDAFVKPLVDVRAKEGKDKKVRLEAVFSKLNVKAKWYKGKEELFLGKKFHMQSEGDLHVLIINNPVEEDSGRYKIECMGISSSCIVEVD</sequence>
<protein>
    <submittedName>
        <fullName evidence="3">Twitchin</fullName>
    </submittedName>
</protein>
<dbReference type="PANTHER" id="PTHR47633:SF4">
    <property type="entry name" value="MYOPALLADIN ISOFORM X1"/>
    <property type="match status" value="1"/>
</dbReference>
<feature type="compositionally biased region" description="Basic and acidic residues" evidence="1">
    <location>
        <begin position="144"/>
        <end position="155"/>
    </location>
</feature>
<dbReference type="Gene3D" id="2.60.40.10">
    <property type="entry name" value="Immunoglobulins"/>
    <property type="match status" value="2"/>
</dbReference>
<accession>A0A4Y2US27</accession>
<evidence type="ECO:0000259" key="2">
    <source>
        <dbReference type="SMART" id="SM00409"/>
    </source>
</evidence>
<evidence type="ECO:0000313" key="4">
    <source>
        <dbReference type="Proteomes" id="UP000499080"/>
    </source>
</evidence>